<dbReference type="AlphaFoldDB" id="A0A9Q1EL43"/>
<name>A0A9Q1EL43_SYNKA</name>
<sequence length="73" mass="8400">MEACALERELQGEEWPANRGRRAASGRMHLRSATDLQDRPPIPEQLGNAHLTRPGEVVFDFAEYYWRFIPAFA</sequence>
<gene>
    <name evidence="2" type="ORF">SKAU_G00353380</name>
</gene>
<accession>A0A9Q1EL43</accession>
<comment type="caution">
    <text evidence="2">The sequence shown here is derived from an EMBL/GenBank/DDBJ whole genome shotgun (WGS) entry which is preliminary data.</text>
</comment>
<feature type="compositionally biased region" description="Basic residues" evidence="1">
    <location>
        <begin position="19"/>
        <end position="30"/>
    </location>
</feature>
<evidence type="ECO:0000256" key="1">
    <source>
        <dbReference type="SAM" id="MobiDB-lite"/>
    </source>
</evidence>
<evidence type="ECO:0000313" key="3">
    <source>
        <dbReference type="Proteomes" id="UP001152622"/>
    </source>
</evidence>
<evidence type="ECO:0000313" key="2">
    <source>
        <dbReference type="EMBL" id="KAJ8340705.1"/>
    </source>
</evidence>
<protein>
    <submittedName>
        <fullName evidence="2">Uncharacterized protein</fullName>
    </submittedName>
</protein>
<organism evidence="2 3">
    <name type="scientific">Synaphobranchus kaupii</name>
    <name type="common">Kaup's arrowtooth eel</name>
    <dbReference type="NCBI Taxonomy" id="118154"/>
    <lineage>
        <taxon>Eukaryota</taxon>
        <taxon>Metazoa</taxon>
        <taxon>Chordata</taxon>
        <taxon>Craniata</taxon>
        <taxon>Vertebrata</taxon>
        <taxon>Euteleostomi</taxon>
        <taxon>Actinopterygii</taxon>
        <taxon>Neopterygii</taxon>
        <taxon>Teleostei</taxon>
        <taxon>Anguilliformes</taxon>
        <taxon>Synaphobranchidae</taxon>
        <taxon>Synaphobranchus</taxon>
    </lineage>
</organism>
<dbReference type="EMBL" id="JAINUF010000016">
    <property type="protein sequence ID" value="KAJ8340705.1"/>
    <property type="molecule type" value="Genomic_DNA"/>
</dbReference>
<feature type="region of interest" description="Disordered" evidence="1">
    <location>
        <begin position="15"/>
        <end position="42"/>
    </location>
</feature>
<reference evidence="2" key="1">
    <citation type="journal article" date="2023" name="Science">
        <title>Genome structures resolve the early diversification of teleost fishes.</title>
        <authorList>
            <person name="Parey E."/>
            <person name="Louis A."/>
            <person name="Montfort J."/>
            <person name="Bouchez O."/>
            <person name="Roques C."/>
            <person name="Iampietro C."/>
            <person name="Lluch J."/>
            <person name="Castinel A."/>
            <person name="Donnadieu C."/>
            <person name="Desvignes T."/>
            <person name="Floi Bucao C."/>
            <person name="Jouanno E."/>
            <person name="Wen M."/>
            <person name="Mejri S."/>
            <person name="Dirks R."/>
            <person name="Jansen H."/>
            <person name="Henkel C."/>
            <person name="Chen W.J."/>
            <person name="Zahm M."/>
            <person name="Cabau C."/>
            <person name="Klopp C."/>
            <person name="Thompson A.W."/>
            <person name="Robinson-Rechavi M."/>
            <person name="Braasch I."/>
            <person name="Lecointre G."/>
            <person name="Bobe J."/>
            <person name="Postlethwait J.H."/>
            <person name="Berthelot C."/>
            <person name="Roest Crollius H."/>
            <person name="Guiguen Y."/>
        </authorList>
    </citation>
    <scope>NUCLEOTIDE SEQUENCE</scope>
    <source>
        <strain evidence="2">WJC10195</strain>
    </source>
</reference>
<keyword evidence="3" id="KW-1185">Reference proteome</keyword>
<dbReference type="Proteomes" id="UP001152622">
    <property type="component" value="Chromosome 16"/>
</dbReference>
<proteinExistence type="predicted"/>